<evidence type="ECO:0000256" key="1">
    <source>
        <dbReference type="SAM" id="MobiDB-lite"/>
    </source>
</evidence>
<gene>
    <name evidence="2" type="ORF">L211DRAFT_833603</name>
</gene>
<evidence type="ECO:0000313" key="2">
    <source>
        <dbReference type="EMBL" id="RPB28631.1"/>
    </source>
</evidence>
<accession>A0A3N4M7P9</accession>
<feature type="region of interest" description="Disordered" evidence="1">
    <location>
        <begin position="181"/>
        <end position="233"/>
    </location>
</feature>
<dbReference type="AlphaFoldDB" id="A0A3N4M7P9"/>
<protein>
    <submittedName>
        <fullName evidence="2">Uncharacterized protein</fullName>
    </submittedName>
</protein>
<keyword evidence="3" id="KW-1185">Reference proteome</keyword>
<feature type="compositionally biased region" description="Polar residues" evidence="1">
    <location>
        <begin position="102"/>
        <end position="114"/>
    </location>
</feature>
<dbReference type="EMBL" id="ML121529">
    <property type="protein sequence ID" value="RPB28631.1"/>
    <property type="molecule type" value="Genomic_DNA"/>
</dbReference>
<feature type="compositionally biased region" description="Low complexity" evidence="1">
    <location>
        <begin position="205"/>
        <end position="225"/>
    </location>
</feature>
<dbReference type="InParanoid" id="A0A3N4M7P9"/>
<evidence type="ECO:0000313" key="3">
    <source>
        <dbReference type="Proteomes" id="UP000267821"/>
    </source>
</evidence>
<feature type="compositionally biased region" description="Polar residues" evidence="1">
    <location>
        <begin position="64"/>
        <end position="79"/>
    </location>
</feature>
<reference evidence="2 3" key="1">
    <citation type="journal article" date="2018" name="Nat. Ecol. Evol.">
        <title>Pezizomycetes genomes reveal the molecular basis of ectomycorrhizal truffle lifestyle.</title>
        <authorList>
            <person name="Murat C."/>
            <person name="Payen T."/>
            <person name="Noel B."/>
            <person name="Kuo A."/>
            <person name="Morin E."/>
            <person name="Chen J."/>
            <person name="Kohler A."/>
            <person name="Krizsan K."/>
            <person name="Balestrini R."/>
            <person name="Da Silva C."/>
            <person name="Montanini B."/>
            <person name="Hainaut M."/>
            <person name="Levati E."/>
            <person name="Barry K.W."/>
            <person name="Belfiori B."/>
            <person name="Cichocki N."/>
            <person name="Clum A."/>
            <person name="Dockter R.B."/>
            <person name="Fauchery L."/>
            <person name="Guy J."/>
            <person name="Iotti M."/>
            <person name="Le Tacon F."/>
            <person name="Lindquist E.A."/>
            <person name="Lipzen A."/>
            <person name="Malagnac F."/>
            <person name="Mello A."/>
            <person name="Molinier V."/>
            <person name="Miyauchi S."/>
            <person name="Poulain J."/>
            <person name="Riccioni C."/>
            <person name="Rubini A."/>
            <person name="Sitrit Y."/>
            <person name="Splivallo R."/>
            <person name="Traeger S."/>
            <person name="Wang M."/>
            <person name="Zifcakova L."/>
            <person name="Wipf D."/>
            <person name="Zambonelli A."/>
            <person name="Paolocci F."/>
            <person name="Nowrousian M."/>
            <person name="Ottonello S."/>
            <person name="Baldrian P."/>
            <person name="Spatafora J.W."/>
            <person name="Henrissat B."/>
            <person name="Nagy L.G."/>
            <person name="Aury J.M."/>
            <person name="Wincker P."/>
            <person name="Grigoriev I.V."/>
            <person name="Bonfante P."/>
            <person name="Martin F.M."/>
        </authorList>
    </citation>
    <scope>NUCLEOTIDE SEQUENCE [LARGE SCALE GENOMIC DNA]</scope>
    <source>
        <strain evidence="2 3">ATCC MYA-4762</strain>
    </source>
</reference>
<organism evidence="2 3">
    <name type="scientific">Terfezia boudieri ATCC MYA-4762</name>
    <dbReference type="NCBI Taxonomy" id="1051890"/>
    <lineage>
        <taxon>Eukaryota</taxon>
        <taxon>Fungi</taxon>
        <taxon>Dikarya</taxon>
        <taxon>Ascomycota</taxon>
        <taxon>Pezizomycotina</taxon>
        <taxon>Pezizomycetes</taxon>
        <taxon>Pezizales</taxon>
        <taxon>Pezizaceae</taxon>
        <taxon>Terfezia</taxon>
    </lineage>
</organism>
<sequence>MSTTVSHAHARRSGPPPPAPATTATATVTGTPAARIHRKPFSSLMKRLAGLKSSHHHSSSAAHTGQTDSNSLYKRNLPSSGEIKSHSGKQHRSNSHPGIPTPLNTTSTINTITGPSYDDLKNHHQSPLTGSESSASSPSSAPKPSNHTVTTTATSLKSPSTFSSPAPSVRSLTTTLTTIQSTAPNFGNGAAHQNYNPHASHHHNPNSAPILFSNPLPSPSHLHPSTAPGNNQQYYSTATANSLLTDNASIITLASSSKRRRRHSFDTDASIRALAPASVWGGSRESLPLSVLSSLDNTDRGTTTGSIRIPGDRSSLYGRLGGDGASIKGVHSPGVNSPISGQGGGGGAEYFLQGRENYSVVGGPGGQGVGAATSGGHGCWGGMRSRRGSGWGEVHANEEVGPRRDGDEDDARSARSRRTASVASGKTGRTMEDERAHAHDLGECEVVDMGAKRIESPLQVALNKTPGKGKGKVKM</sequence>
<feature type="region of interest" description="Disordered" evidence="1">
    <location>
        <begin position="1"/>
        <end position="169"/>
    </location>
</feature>
<feature type="compositionally biased region" description="Polar residues" evidence="1">
    <location>
        <begin position="181"/>
        <end position="195"/>
    </location>
</feature>
<feature type="compositionally biased region" description="Polar residues" evidence="1">
    <location>
        <begin position="146"/>
        <end position="166"/>
    </location>
</feature>
<proteinExistence type="predicted"/>
<feature type="compositionally biased region" description="Basic and acidic residues" evidence="1">
    <location>
        <begin position="395"/>
        <end position="406"/>
    </location>
</feature>
<dbReference type="STRING" id="1051890.A0A3N4M7P9"/>
<feature type="region of interest" description="Disordered" evidence="1">
    <location>
        <begin position="386"/>
        <end position="441"/>
    </location>
</feature>
<feature type="compositionally biased region" description="Low complexity" evidence="1">
    <location>
        <begin position="126"/>
        <end position="145"/>
    </location>
</feature>
<dbReference type="OrthoDB" id="5377012at2759"/>
<feature type="compositionally biased region" description="Basic and acidic residues" evidence="1">
    <location>
        <begin position="429"/>
        <end position="441"/>
    </location>
</feature>
<feature type="compositionally biased region" description="Low complexity" evidence="1">
    <location>
        <begin position="21"/>
        <end position="34"/>
    </location>
</feature>
<name>A0A3N4M7P9_9PEZI</name>
<dbReference type="Proteomes" id="UP000267821">
    <property type="component" value="Unassembled WGS sequence"/>
</dbReference>